<feature type="domain" description="HNH nuclease" evidence="1">
    <location>
        <begin position="346"/>
        <end position="396"/>
    </location>
</feature>
<gene>
    <name evidence="2" type="ORF">LC586_36435</name>
</gene>
<dbReference type="Proteomes" id="UP001199525">
    <property type="component" value="Unassembled WGS sequence"/>
</dbReference>
<organism evidence="2 3">
    <name type="scientific">Nostoc favosum CHAB5714</name>
    <dbReference type="NCBI Taxonomy" id="2780399"/>
    <lineage>
        <taxon>Bacteria</taxon>
        <taxon>Bacillati</taxon>
        <taxon>Cyanobacteriota</taxon>
        <taxon>Cyanophyceae</taxon>
        <taxon>Nostocales</taxon>
        <taxon>Nostocaceae</taxon>
        <taxon>Nostoc</taxon>
        <taxon>Nostoc favosum</taxon>
    </lineage>
</organism>
<reference evidence="2 3" key="1">
    <citation type="journal article" date="2021" name="Microorganisms">
        <title>Genome Evolution of Filamentous Cyanobacterium Nostoc Species: From Facultative Symbiosis to Free Living.</title>
        <authorList>
            <person name="Huo D."/>
            <person name="Li H."/>
            <person name="Cai F."/>
            <person name="Guo X."/>
            <person name="Qiao Z."/>
            <person name="Wang W."/>
            <person name="Yu G."/>
            <person name="Li R."/>
        </authorList>
    </citation>
    <scope>NUCLEOTIDE SEQUENCE [LARGE SCALE GENOMIC DNA]</scope>
    <source>
        <strain evidence="2 3">CHAB 5714</strain>
    </source>
</reference>
<keyword evidence="2" id="KW-0255">Endonuclease</keyword>
<keyword evidence="2" id="KW-0378">Hydrolase</keyword>
<evidence type="ECO:0000259" key="1">
    <source>
        <dbReference type="Pfam" id="PF13391"/>
    </source>
</evidence>
<comment type="caution">
    <text evidence="2">The sequence shown here is derived from an EMBL/GenBank/DDBJ whole genome shotgun (WGS) entry which is preliminary data.</text>
</comment>
<dbReference type="InterPro" id="IPR003615">
    <property type="entry name" value="HNH_nuc"/>
</dbReference>
<keyword evidence="2" id="KW-0540">Nuclease</keyword>
<evidence type="ECO:0000313" key="3">
    <source>
        <dbReference type="Proteomes" id="UP001199525"/>
    </source>
</evidence>
<dbReference type="EMBL" id="JAIVFQ010000131">
    <property type="protein sequence ID" value="MCC5604500.1"/>
    <property type="molecule type" value="Genomic_DNA"/>
</dbReference>
<dbReference type="Pfam" id="PF13391">
    <property type="entry name" value="HNH_2"/>
    <property type="match status" value="1"/>
</dbReference>
<protein>
    <submittedName>
        <fullName evidence="2">HNH endonuclease</fullName>
    </submittedName>
</protein>
<evidence type="ECO:0000313" key="2">
    <source>
        <dbReference type="EMBL" id="MCC5604500.1"/>
    </source>
</evidence>
<keyword evidence="3" id="KW-1185">Reference proteome</keyword>
<proteinExistence type="predicted"/>
<accession>A0ABS8IL15</accession>
<name>A0ABS8IL15_9NOSO</name>
<dbReference type="GO" id="GO:0004519">
    <property type="term" value="F:endonuclease activity"/>
    <property type="evidence" value="ECO:0007669"/>
    <property type="project" value="UniProtKB-KW"/>
</dbReference>
<sequence>MTAQPVEWVLVIYYGPSAHRATYGRLEGTQYTKDYIQLSRKDEFIETVESLFPVPASGATSVPLTYKWPTGMAPGELVFRSADRPHLKWETSLGAPQAWRMSPAPSEVTAETIPGDPTRFKSTEADEELTLLKSRGAGQPYLMAIKLRDEPTTLHLRAYLADPNEDFAWANIQLVPQDIQTLVAKTSQQSALAWSMFQSGGVAPTSKVNDALAHLAASENSVSMISTFEADAGLALAAYLEHPGYGLFFDPIRNHDAWSQPLPLPVKIVSSVDGLLEALKARFSPPSQGDAVAETLEVSTEQVEAFREQIKNKNYEVDDSYATAKTRGSAQRAFSEEVKKIYDFRCAITGIDTKDFLVAAHIVPWSQDKSIRLDPSNGICLSLIMDRAFENGYVLIEDDFTVTVDWERVGDDLSLGSYLKAYDGKKLSAPLLYAPRPEYLQRRREQVTSTA</sequence>